<feature type="transmembrane region" description="Helical" evidence="1">
    <location>
        <begin position="53"/>
        <end position="76"/>
    </location>
</feature>
<keyword evidence="1" id="KW-0472">Membrane</keyword>
<protein>
    <submittedName>
        <fullName evidence="2">Uncharacterized protein</fullName>
    </submittedName>
</protein>
<dbReference type="AlphaFoldDB" id="A0A315ZNC3"/>
<evidence type="ECO:0000313" key="3">
    <source>
        <dbReference type="Proteomes" id="UP000254051"/>
    </source>
</evidence>
<feature type="transmembrane region" description="Helical" evidence="1">
    <location>
        <begin position="162"/>
        <end position="181"/>
    </location>
</feature>
<organism evidence="2 3">
    <name type="scientific">Faecalicatena contorta</name>
    <dbReference type="NCBI Taxonomy" id="39482"/>
    <lineage>
        <taxon>Bacteria</taxon>
        <taxon>Bacillati</taxon>
        <taxon>Bacillota</taxon>
        <taxon>Clostridia</taxon>
        <taxon>Lachnospirales</taxon>
        <taxon>Lachnospiraceae</taxon>
        <taxon>Faecalicatena</taxon>
    </lineage>
</organism>
<proteinExistence type="predicted"/>
<sequence>MKIQKLGNIFYIRLGINVKRVFGLFEAIFDMFYLSVGFLAGVMLLIGTGSGDARLLAGIMTFILIFGDAFHLVPRIRVIMSGNEESLRSALGRGKQITSITMTIFYLFLWQLGLMLSSQGGNSVWTIIVYILAAVRILICLFPQNRWSDRYPPVKWGIWRNIPFFMLGVITAAFFFLYRSQMPGVDLLWLAILLSFAFYLPVVLWANQNPKVGMFMLPKTCAYLWILYMCLSL</sequence>
<keyword evidence="1" id="KW-1133">Transmembrane helix</keyword>
<keyword evidence="3" id="KW-1185">Reference proteome</keyword>
<dbReference type="EMBL" id="UHJJ01000023">
    <property type="protein sequence ID" value="SUQ16172.1"/>
    <property type="molecule type" value="Genomic_DNA"/>
</dbReference>
<feature type="transmembrane region" description="Helical" evidence="1">
    <location>
        <begin position="21"/>
        <end position="47"/>
    </location>
</feature>
<feature type="transmembrane region" description="Helical" evidence="1">
    <location>
        <begin position="97"/>
        <end position="117"/>
    </location>
</feature>
<evidence type="ECO:0000256" key="1">
    <source>
        <dbReference type="SAM" id="Phobius"/>
    </source>
</evidence>
<name>A0A315ZNC3_9FIRM</name>
<accession>A0A315ZNC3</accession>
<evidence type="ECO:0000313" key="2">
    <source>
        <dbReference type="EMBL" id="SUQ16172.1"/>
    </source>
</evidence>
<dbReference type="Proteomes" id="UP000254051">
    <property type="component" value="Unassembled WGS sequence"/>
</dbReference>
<feature type="transmembrane region" description="Helical" evidence="1">
    <location>
        <begin position="123"/>
        <end position="142"/>
    </location>
</feature>
<feature type="transmembrane region" description="Helical" evidence="1">
    <location>
        <begin position="187"/>
        <end position="206"/>
    </location>
</feature>
<keyword evidence="1" id="KW-0812">Transmembrane</keyword>
<reference evidence="3" key="1">
    <citation type="submission" date="2017-07" db="EMBL/GenBank/DDBJ databases">
        <authorList>
            <person name="Varghese N."/>
            <person name="Submissions S."/>
        </authorList>
    </citation>
    <scope>NUCLEOTIDE SEQUENCE [LARGE SCALE GENOMIC DNA]</scope>
    <source>
        <strain evidence="3">NLAE-zl-C134</strain>
    </source>
</reference>
<gene>
    <name evidence="2" type="ORF">SAMN05216529_12314</name>
</gene>